<dbReference type="SUPFAM" id="SSF52980">
    <property type="entry name" value="Restriction endonuclease-like"/>
    <property type="match status" value="1"/>
</dbReference>
<name>A0A853JB34_9GAMM</name>
<sequence>MSAVWIVQRTGDVRFPYRIAIEQAGRVLFAVRAKAAWPGAGTQVFCLREREPDAGGPLDDLERAPVLHLSRLGRKLSVALDRPRRKRCEFLILEKPRRDGGSYEQVFFRTEAAVRAHKTSKRAELSARSGEALDIVVDSLERYPWSFPGANVQRRRLPVGDYALAHDERPLAIVERKTLDNLLGDLSELKGLHQQLSELAAWPHAALVIEAQYADFGNPAKVGRWPTAHLLRVLGELPALFPRVQCIFAGNRKLANVWAQRWFGAVHAAMQQPRLPQVAEAAARYRAQPADGGLDARIRIAALRDLPDRFEVALLRMQFPEAPPARVKCVLDQLRAEGCLRTEGRGRGTRWCRAAAG</sequence>
<dbReference type="AlphaFoldDB" id="A0A853JB34"/>
<dbReference type="InterPro" id="IPR011335">
    <property type="entry name" value="Restrct_endonuc-II-like"/>
</dbReference>
<dbReference type="EMBL" id="JACCKA010000054">
    <property type="protein sequence ID" value="NZA26421.1"/>
    <property type="molecule type" value="Genomic_DNA"/>
</dbReference>
<gene>
    <name evidence="2" type="ORF">H0E84_08480</name>
</gene>
<keyword evidence="3" id="KW-1185">Reference proteome</keyword>
<organism evidence="2 3">
    <name type="scientific">Luteimonas salinisoli</name>
    <dbReference type="NCBI Taxonomy" id="2752307"/>
    <lineage>
        <taxon>Bacteria</taxon>
        <taxon>Pseudomonadati</taxon>
        <taxon>Pseudomonadota</taxon>
        <taxon>Gammaproteobacteria</taxon>
        <taxon>Lysobacterales</taxon>
        <taxon>Lysobacteraceae</taxon>
        <taxon>Luteimonas</taxon>
    </lineage>
</organism>
<evidence type="ECO:0000313" key="3">
    <source>
        <dbReference type="Proteomes" id="UP000578091"/>
    </source>
</evidence>
<reference evidence="2 3" key="1">
    <citation type="submission" date="2020-07" db="EMBL/GenBank/DDBJ databases">
        <title>Luteimonas sp. SJ-92.</title>
        <authorList>
            <person name="Huang X.-X."/>
            <person name="Xu L."/>
            <person name="Sun J.-Q."/>
        </authorList>
    </citation>
    <scope>NUCLEOTIDE SEQUENCE [LARGE SCALE GENOMIC DNA]</scope>
    <source>
        <strain evidence="2 3">SJ-92</strain>
    </source>
</reference>
<comment type="caution">
    <text evidence="2">The sequence shown here is derived from an EMBL/GenBank/DDBJ whole genome shotgun (WGS) entry which is preliminary data.</text>
</comment>
<accession>A0A853JB34</accession>
<dbReference type="Pfam" id="PF02732">
    <property type="entry name" value="ERCC4"/>
    <property type="match status" value="1"/>
</dbReference>
<dbReference type="RefSeq" id="WP_180678210.1">
    <property type="nucleotide sequence ID" value="NZ_JACCKA010000054.1"/>
</dbReference>
<protein>
    <submittedName>
        <fullName evidence="2">ERCC4 domain-containing protein</fullName>
    </submittedName>
</protein>
<dbReference type="Gene3D" id="3.40.50.10130">
    <property type="match status" value="1"/>
</dbReference>
<dbReference type="Proteomes" id="UP000578091">
    <property type="component" value="Unassembled WGS sequence"/>
</dbReference>
<dbReference type="GO" id="GO:0003677">
    <property type="term" value="F:DNA binding"/>
    <property type="evidence" value="ECO:0007669"/>
    <property type="project" value="InterPro"/>
</dbReference>
<evidence type="ECO:0000259" key="1">
    <source>
        <dbReference type="SMART" id="SM00891"/>
    </source>
</evidence>
<evidence type="ECO:0000313" key="2">
    <source>
        <dbReference type="EMBL" id="NZA26421.1"/>
    </source>
</evidence>
<dbReference type="SMART" id="SM00891">
    <property type="entry name" value="ERCC4"/>
    <property type="match status" value="1"/>
</dbReference>
<dbReference type="InterPro" id="IPR006166">
    <property type="entry name" value="ERCC4_domain"/>
</dbReference>
<dbReference type="GO" id="GO:0004518">
    <property type="term" value="F:nuclease activity"/>
    <property type="evidence" value="ECO:0007669"/>
    <property type="project" value="InterPro"/>
</dbReference>
<feature type="domain" description="ERCC4" evidence="1">
    <location>
        <begin position="134"/>
        <end position="213"/>
    </location>
</feature>
<proteinExistence type="predicted"/>
<dbReference type="GO" id="GO:0006259">
    <property type="term" value="P:DNA metabolic process"/>
    <property type="evidence" value="ECO:0007669"/>
    <property type="project" value="UniProtKB-ARBA"/>
</dbReference>